<dbReference type="GO" id="GO:0016787">
    <property type="term" value="F:hydrolase activity"/>
    <property type="evidence" value="ECO:0007669"/>
    <property type="project" value="UniProtKB-KW"/>
</dbReference>
<dbReference type="PROSITE" id="PS51833">
    <property type="entry name" value="HDOD"/>
    <property type="match status" value="1"/>
</dbReference>
<organism evidence="2 3">
    <name type="scientific">Thiorhodococcus drewsii AZ1</name>
    <dbReference type="NCBI Taxonomy" id="765913"/>
    <lineage>
        <taxon>Bacteria</taxon>
        <taxon>Pseudomonadati</taxon>
        <taxon>Pseudomonadota</taxon>
        <taxon>Gammaproteobacteria</taxon>
        <taxon>Chromatiales</taxon>
        <taxon>Chromatiaceae</taxon>
        <taxon>Thiorhodococcus</taxon>
    </lineage>
</organism>
<dbReference type="SUPFAM" id="SSF55781">
    <property type="entry name" value="GAF domain-like"/>
    <property type="match status" value="1"/>
</dbReference>
<dbReference type="SUPFAM" id="SSF109604">
    <property type="entry name" value="HD-domain/PDEase-like"/>
    <property type="match status" value="1"/>
</dbReference>
<dbReference type="PANTHER" id="PTHR33525">
    <property type="match status" value="1"/>
</dbReference>
<keyword evidence="2" id="KW-0378">Hydrolase</keyword>
<feature type="domain" description="HDOD" evidence="1">
    <location>
        <begin position="18"/>
        <end position="213"/>
    </location>
</feature>
<gene>
    <name evidence="2" type="ORF">ThidrDRAFT_2691</name>
</gene>
<evidence type="ECO:0000313" key="2">
    <source>
        <dbReference type="EMBL" id="EGV30490.1"/>
    </source>
</evidence>
<sequence length="473" mass="52853">MLSSWLSRVTAEAMPEELPVLARTRRLLPLALEDELAPRRKVAMALMVDPGLALRVLQCANAIPHRHFDAEVSMLEDATHMLGSQRLLGIATEASVAEQVLDANRLERYRRSAGRAVLAALLAQDWAQIDRDRFPSEVSLAALLNNLGELYLLAHGDARMGRYLEMVEVLHIFPHEAEYMSLGESLEELGHVLAVRWGLPEMVREAMRARNAQHLRTLCVMLATQTARYAFAGWRHPAQFTDLRLASEMLGMDIASLIQRVNHVVEGFNRIGANYGITTVLRLPLNTEGVLISGARLAESTNVCLAPRRDDYQTAERLLRAAESEERESLLKVLLRGLHRGLGLNRVVFASYSARANTFRPESLVGTDFEPAFNRFSLSLAEAGCLEFLMERPGSLWLSDENAPELLPRLPAQLLELIGVERFFVMSLWVEGRPIGMVYADRRTADCRLDAATFDAFQRLVGLAGLALERRPA</sequence>
<dbReference type="InterPro" id="IPR052340">
    <property type="entry name" value="RNase_Y/CdgJ"/>
</dbReference>
<dbReference type="Proteomes" id="UP000004200">
    <property type="component" value="Unassembled WGS sequence"/>
</dbReference>
<accession>G2E328</accession>
<proteinExistence type="predicted"/>
<dbReference type="Gene3D" id="3.30.450.40">
    <property type="match status" value="1"/>
</dbReference>
<dbReference type="InterPro" id="IPR029016">
    <property type="entry name" value="GAF-like_dom_sf"/>
</dbReference>
<dbReference type="PANTHER" id="PTHR33525:SF3">
    <property type="entry name" value="RIBONUCLEASE Y"/>
    <property type="match status" value="1"/>
</dbReference>
<keyword evidence="3" id="KW-1185">Reference proteome</keyword>
<comment type="caution">
    <text evidence="2">The sequence shown here is derived from an EMBL/GenBank/DDBJ whole genome shotgun (WGS) entry which is preliminary data.</text>
</comment>
<dbReference type="OrthoDB" id="9126875at2"/>
<dbReference type="eggNOG" id="COG1639">
    <property type="taxonomic scope" value="Bacteria"/>
</dbReference>
<dbReference type="EMBL" id="AFWT01000018">
    <property type="protein sequence ID" value="EGV30490.1"/>
    <property type="molecule type" value="Genomic_DNA"/>
</dbReference>
<name>G2E328_9GAMM</name>
<reference evidence="2 3" key="1">
    <citation type="submission" date="2011-06" db="EMBL/GenBank/DDBJ databases">
        <title>The draft genome of Thiorhodococcus drewsii AZ1.</title>
        <authorList>
            <consortium name="US DOE Joint Genome Institute (JGI-PGF)"/>
            <person name="Lucas S."/>
            <person name="Han J."/>
            <person name="Lapidus A."/>
            <person name="Cheng J.-F."/>
            <person name="Goodwin L."/>
            <person name="Pitluck S."/>
            <person name="Peters L."/>
            <person name="Land M.L."/>
            <person name="Hauser L."/>
            <person name="Vogl K."/>
            <person name="Liu Z."/>
            <person name="Imhoff J."/>
            <person name="Thiel V."/>
            <person name="Frigaard N.-U."/>
            <person name="Bryant D.A."/>
            <person name="Woyke T.J."/>
        </authorList>
    </citation>
    <scope>NUCLEOTIDE SEQUENCE [LARGE SCALE GENOMIC DNA]</scope>
    <source>
        <strain evidence="2 3">AZ1</strain>
    </source>
</reference>
<dbReference type="InterPro" id="IPR013976">
    <property type="entry name" value="HDOD"/>
</dbReference>
<evidence type="ECO:0000313" key="3">
    <source>
        <dbReference type="Proteomes" id="UP000004200"/>
    </source>
</evidence>
<protein>
    <submittedName>
        <fullName evidence="2">Metal-dependent hydrolase HDOD</fullName>
    </submittedName>
</protein>
<dbReference type="AlphaFoldDB" id="G2E328"/>
<dbReference type="Gene3D" id="1.10.3210.10">
    <property type="entry name" value="Hypothetical protein af1432"/>
    <property type="match status" value="1"/>
</dbReference>
<dbReference type="Pfam" id="PF08668">
    <property type="entry name" value="HDOD"/>
    <property type="match status" value="1"/>
</dbReference>
<evidence type="ECO:0000259" key="1">
    <source>
        <dbReference type="PROSITE" id="PS51833"/>
    </source>
</evidence>
<dbReference type="PATRIC" id="fig|765913.3.peg.2746"/>
<dbReference type="STRING" id="765913.ThidrDRAFT_2691"/>